<dbReference type="AlphaFoldDB" id="A0A0L6CP68"/>
<dbReference type="EMBL" id="LAIR01000002">
    <property type="protein sequence ID" value="KNX39554.1"/>
    <property type="molecule type" value="Genomic_DNA"/>
</dbReference>
<reference evidence="7" key="1">
    <citation type="submission" date="2015-03" db="EMBL/GenBank/DDBJ databases">
        <title>Luteipulveratus halotolerans sp. nov., a novel actinobacterium (Dermacoccaceae) from Sarawak, Malaysia.</title>
        <authorList>
            <person name="Juboi H."/>
            <person name="Basik A."/>
            <person name="Shamsul S.S."/>
            <person name="Arnold P."/>
            <person name="Schmitt E.K."/>
            <person name="Sanglier J.-J."/>
            <person name="Yeo T."/>
        </authorList>
    </citation>
    <scope>NUCLEOTIDE SEQUENCE [LARGE SCALE GENOMIC DNA]</scope>
    <source>
        <strain evidence="7">C296001</strain>
    </source>
</reference>
<evidence type="ECO:0000259" key="5">
    <source>
        <dbReference type="PROSITE" id="PS51462"/>
    </source>
</evidence>
<dbReference type="GO" id="GO:0016787">
    <property type="term" value="F:hydrolase activity"/>
    <property type="evidence" value="ECO:0007669"/>
    <property type="project" value="UniProtKB-KW"/>
</dbReference>
<proteinExistence type="inferred from homology"/>
<feature type="domain" description="Nudix hydrolase" evidence="5">
    <location>
        <begin position="1"/>
        <end position="117"/>
    </location>
</feature>
<dbReference type="InterPro" id="IPR020476">
    <property type="entry name" value="Nudix_hydrolase"/>
</dbReference>
<dbReference type="Proteomes" id="UP000037397">
    <property type="component" value="Unassembled WGS sequence"/>
</dbReference>
<dbReference type="Pfam" id="PF00293">
    <property type="entry name" value="NUDIX"/>
    <property type="match status" value="1"/>
</dbReference>
<dbReference type="InterPro" id="IPR020084">
    <property type="entry name" value="NUDIX_hydrolase_CS"/>
</dbReference>
<dbReference type="PANTHER" id="PTHR43046:SF14">
    <property type="entry name" value="MUTT_NUDIX FAMILY PROTEIN"/>
    <property type="match status" value="1"/>
</dbReference>
<accession>A0A0L6CP68</accession>
<keyword evidence="7" id="KW-1185">Reference proteome</keyword>
<evidence type="ECO:0000313" key="6">
    <source>
        <dbReference type="EMBL" id="KNX39554.1"/>
    </source>
</evidence>
<dbReference type="STRING" id="1631356.VV01_17115"/>
<sequence>MGAVALIEYDGRILALRQDHRTGWSLPGGLVDKGEQPDEAVVREVAEETGLRVTAGDVFACVVDPDVRHIDMIYRVRCDTEPEVAVASEARAASWFAVHELPDPDKPTMRILRAVEAAHSERAPGRVLASAS</sequence>
<comment type="cofactor">
    <cofactor evidence="1">
        <name>Mg(2+)</name>
        <dbReference type="ChEBI" id="CHEBI:18420"/>
    </cofactor>
</comment>
<keyword evidence="3 4" id="KW-0378">Hydrolase</keyword>
<dbReference type="SUPFAM" id="SSF55811">
    <property type="entry name" value="Nudix"/>
    <property type="match status" value="1"/>
</dbReference>
<evidence type="ECO:0000256" key="2">
    <source>
        <dbReference type="ARBA" id="ARBA00005582"/>
    </source>
</evidence>
<dbReference type="InterPro" id="IPR015797">
    <property type="entry name" value="NUDIX_hydrolase-like_dom_sf"/>
</dbReference>
<evidence type="ECO:0000313" key="7">
    <source>
        <dbReference type="Proteomes" id="UP000037397"/>
    </source>
</evidence>
<dbReference type="Gene3D" id="3.90.79.10">
    <property type="entry name" value="Nucleoside Triphosphate Pyrophosphohydrolase"/>
    <property type="match status" value="1"/>
</dbReference>
<dbReference type="PRINTS" id="PR00502">
    <property type="entry name" value="NUDIXFAMILY"/>
</dbReference>
<gene>
    <name evidence="6" type="ORF">VV01_17115</name>
</gene>
<evidence type="ECO:0000256" key="3">
    <source>
        <dbReference type="ARBA" id="ARBA00022801"/>
    </source>
</evidence>
<dbReference type="InterPro" id="IPR000086">
    <property type="entry name" value="NUDIX_hydrolase_dom"/>
</dbReference>
<dbReference type="PANTHER" id="PTHR43046">
    <property type="entry name" value="GDP-MANNOSE MANNOSYL HYDROLASE"/>
    <property type="match status" value="1"/>
</dbReference>
<name>A0A0L6CP68_9MICO</name>
<organism evidence="6 7">
    <name type="scientific">Luteipulveratus halotolerans</name>
    <dbReference type="NCBI Taxonomy" id="1631356"/>
    <lineage>
        <taxon>Bacteria</taxon>
        <taxon>Bacillati</taxon>
        <taxon>Actinomycetota</taxon>
        <taxon>Actinomycetes</taxon>
        <taxon>Micrococcales</taxon>
        <taxon>Dermacoccaceae</taxon>
        <taxon>Luteipulveratus</taxon>
    </lineage>
</organism>
<evidence type="ECO:0000256" key="4">
    <source>
        <dbReference type="RuleBase" id="RU003476"/>
    </source>
</evidence>
<protein>
    <submittedName>
        <fullName evidence="6">NUDIX hydrolase</fullName>
    </submittedName>
</protein>
<evidence type="ECO:0000256" key="1">
    <source>
        <dbReference type="ARBA" id="ARBA00001946"/>
    </source>
</evidence>
<dbReference type="PROSITE" id="PS00893">
    <property type="entry name" value="NUDIX_BOX"/>
    <property type="match status" value="1"/>
</dbReference>
<comment type="similarity">
    <text evidence="2 4">Belongs to the Nudix hydrolase family.</text>
</comment>
<dbReference type="PROSITE" id="PS51462">
    <property type="entry name" value="NUDIX"/>
    <property type="match status" value="1"/>
</dbReference>
<comment type="caution">
    <text evidence="6">The sequence shown here is derived from an EMBL/GenBank/DDBJ whole genome shotgun (WGS) entry which is preliminary data.</text>
</comment>